<dbReference type="Pfam" id="PF00890">
    <property type="entry name" value="FAD_binding_2"/>
    <property type="match status" value="1"/>
</dbReference>
<evidence type="ECO:0000256" key="2">
    <source>
        <dbReference type="ARBA" id="ARBA00010790"/>
    </source>
</evidence>
<dbReference type="PANTHER" id="PTHR47470">
    <property type="entry name" value="CHOLESTEROL OXIDASE"/>
    <property type="match status" value="1"/>
</dbReference>
<evidence type="ECO:0000256" key="4">
    <source>
        <dbReference type="ARBA" id="ARBA00022630"/>
    </source>
</evidence>
<keyword evidence="5" id="KW-0274">FAD</keyword>
<keyword evidence="7" id="KW-0443">Lipid metabolism</keyword>
<dbReference type="EC" id="1.1.3.6" evidence="13"/>
<evidence type="ECO:0000256" key="9">
    <source>
        <dbReference type="ARBA" id="ARBA00023221"/>
    </source>
</evidence>
<feature type="domain" description="FAD-dependent oxidoreductase 2 FAD-binding" evidence="17">
    <location>
        <begin position="7"/>
        <end position="40"/>
    </location>
</feature>
<evidence type="ECO:0000256" key="10">
    <source>
        <dbReference type="ARBA" id="ARBA00023235"/>
    </source>
</evidence>
<comment type="caution">
    <text evidence="19">The sequence shown here is derived from an EMBL/GenBank/DDBJ whole genome shotgun (WGS) entry which is preliminary data.</text>
</comment>
<keyword evidence="3" id="KW-0153">Cholesterol metabolism</keyword>
<protein>
    <recommendedName>
        <fullName evidence="14">Cholesterol oxidase</fullName>
        <ecNumber evidence="13">1.1.3.6</ecNumber>
        <ecNumber evidence="11">5.3.3.1</ecNumber>
    </recommendedName>
    <alternativeName>
        <fullName evidence="15">Cholesterol isomerase</fullName>
    </alternativeName>
</protein>
<evidence type="ECO:0000256" key="15">
    <source>
        <dbReference type="ARBA" id="ARBA00049778"/>
    </source>
</evidence>
<dbReference type="Pfam" id="PF00732">
    <property type="entry name" value="GMC_oxred_N"/>
    <property type="match status" value="1"/>
</dbReference>
<accession>A0ABS4Y762</accession>
<comment type="cofactor">
    <cofactor evidence="1">
        <name>FAD</name>
        <dbReference type="ChEBI" id="CHEBI:57692"/>
    </cofactor>
</comment>
<organism evidence="19 20">
    <name type="scientific">Streptomyces syringium</name>
    <dbReference type="NCBI Taxonomy" id="76729"/>
    <lineage>
        <taxon>Bacteria</taxon>
        <taxon>Bacillati</taxon>
        <taxon>Actinomycetota</taxon>
        <taxon>Actinomycetes</taxon>
        <taxon>Kitasatosporales</taxon>
        <taxon>Streptomycetaceae</taxon>
        <taxon>Streptomyces</taxon>
    </lineage>
</organism>
<evidence type="ECO:0000256" key="14">
    <source>
        <dbReference type="ARBA" id="ARBA00049744"/>
    </source>
</evidence>
<feature type="domain" description="Glucose-methanol-choline oxidoreductase N-terminal" evidence="16">
    <location>
        <begin position="200"/>
        <end position="288"/>
    </location>
</feature>
<dbReference type="EC" id="5.3.3.1" evidence="11"/>
<evidence type="ECO:0000256" key="6">
    <source>
        <dbReference type="ARBA" id="ARBA00023002"/>
    </source>
</evidence>
<reference evidence="19 20" key="1">
    <citation type="submission" date="2021-03" db="EMBL/GenBank/DDBJ databases">
        <title>Sequencing the genomes of 1000 actinobacteria strains.</title>
        <authorList>
            <person name="Klenk H.-P."/>
        </authorList>
    </citation>
    <scope>NUCLEOTIDE SEQUENCE [LARGE SCALE GENOMIC DNA]</scope>
    <source>
        <strain evidence="19 20">DSM 41480</strain>
    </source>
</reference>
<evidence type="ECO:0000256" key="8">
    <source>
        <dbReference type="ARBA" id="ARBA00023166"/>
    </source>
</evidence>
<comment type="similarity">
    <text evidence="2">Belongs to the GMC oxidoreductase family.</text>
</comment>
<evidence type="ECO:0000256" key="5">
    <source>
        <dbReference type="ARBA" id="ARBA00022827"/>
    </source>
</evidence>
<evidence type="ECO:0000256" key="13">
    <source>
        <dbReference type="ARBA" id="ARBA00049723"/>
    </source>
</evidence>
<proteinExistence type="inferred from homology"/>
<dbReference type="InterPro" id="IPR007867">
    <property type="entry name" value="GMC_OxRtase_C"/>
</dbReference>
<evidence type="ECO:0000256" key="1">
    <source>
        <dbReference type="ARBA" id="ARBA00001974"/>
    </source>
</evidence>
<dbReference type="InterPro" id="IPR000172">
    <property type="entry name" value="GMC_OxRdtase_N"/>
</dbReference>
<dbReference type="PANTHER" id="PTHR47470:SF1">
    <property type="entry name" value="FAD-DEPENDENT OXIDOREDUCTASE 2 FAD BINDING DOMAIN-CONTAINING PROTEIN"/>
    <property type="match status" value="1"/>
</dbReference>
<evidence type="ECO:0000259" key="16">
    <source>
        <dbReference type="Pfam" id="PF00732"/>
    </source>
</evidence>
<evidence type="ECO:0000259" key="17">
    <source>
        <dbReference type="Pfam" id="PF00890"/>
    </source>
</evidence>
<feature type="domain" description="Glucose-methanol-choline oxidoreductase C-terminal" evidence="18">
    <location>
        <begin position="481"/>
        <end position="535"/>
    </location>
</feature>
<keyword evidence="20" id="KW-1185">Reference proteome</keyword>
<dbReference type="InterPro" id="IPR036188">
    <property type="entry name" value="FAD/NAD-bd_sf"/>
</dbReference>
<evidence type="ECO:0000313" key="20">
    <source>
        <dbReference type="Proteomes" id="UP001519291"/>
    </source>
</evidence>
<dbReference type="SUPFAM" id="SSF51905">
    <property type="entry name" value="FAD/NAD(P)-binding domain"/>
    <property type="match status" value="1"/>
</dbReference>
<gene>
    <name evidence="19" type="ORF">JO379_004097</name>
</gene>
<dbReference type="GO" id="GO:0016995">
    <property type="term" value="F:cholesterol oxidase activity"/>
    <property type="evidence" value="ECO:0007669"/>
    <property type="project" value="UniProtKB-EC"/>
</dbReference>
<comment type="pathway">
    <text evidence="12">Steroid metabolism; cholesterol degradation.</text>
</comment>
<sequence>MAEFDYDVIVIGSGFGGSVSALRLTEKGYRVGVLEAGRRFTRDTLPRNSWDLRNYLWAPALGLYGIQRVHLLGNVMVLAGAGVGGGSLNYANTLYVPPKPFFDDPQWAHITDWQEELKPYYDQARRMLGVRLNPTMTPSDVHLKAAAEKMGVGDTFHLAPVGVFFGDGKDAGGTAGAARTEPGAEAPDPYFGGAGPARRACTECGECMTGCRHGAKNSLTENYLHLAERAGAVIHPMTTVVAVTEHPGGGFGVVTVPTDQRRKARPRVLRAERVVVAAGTYGTQTLLHTMKDKGLLPRIPDRLGHLTRTNSEALVGAMTDNRRYRKAHGVPEVDFTRGVAITSSVHPNADTHIEPVRYGKGSNAMGLLSVSQVPVGTRAPRVVAFAAHCARHPLVALRSLSNRRWSERTIIGLVMQSLDNSLTTYRKRSGPGKGLLTARQGHGAPNPKQIPEAAEAATLIAREINGFAGSNVGELIGTPLTAHFLGGCPIGSDATQGVIDPYHRLYGHPGISVVDGAAVSANLGVNPSLTITAQAERAMSFWPNKGEEDPRPEQGSAYARVAAVEPRSPVVPEDAFGALRLPFLAVPEVPKRAERGVEQV</sequence>
<evidence type="ECO:0000313" key="19">
    <source>
        <dbReference type="EMBL" id="MBP2404628.1"/>
    </source>
</evidence>
<keyword evidence="9" id="KW-0753">Steroid metabolism</keyword>
<dbReference type="Gene3D" id="3.50.50.60">
    <property type="entry name" value="FAD/NAD(P)-binding domain"/>
    <property type="match status" value="3"/>
</dbReference>
<dbReference type="GeneID" id="91570972"/>
<dbReference type="InterPro" id="IPR003953">
    <property type="entry name" value="FAD-dep_OxRdtase_2_FAD-bd"/>
</dbReference>
<keyword evidence="8" id="KW-1207">Sterol metabolism</keyword>
<evidence type="ECO:0000256" key="3">
    <source>
        <dbReference type="ARBA" id="ARBA00022548"/>
    </source>
</evidence>
<evidence type="ECO:0000259" key="18">
    <source>
        <dbReference type="Pfam" id="PF05199"/>
    </source>
</evidence>
<keyword evidence="4" id="KW-0285">Flavoprotein</keyword>
<dbReference type="Proteomes" id="UP001519291">
    <property type="component" value="Unassembled WGS sequence"/>
</dbReference>
<keyword evidence="10" id="KW-0413">Isomerase</keyword>
<evidence type="ECO:0000256" key="7">
    <source>
        <dbReference type="ARBA" id="ARBA00023098"/>
    </source>
</evidence>
<dbReference type="EMBL" id="JAGIOH010000001">
    <property type="protein sequence ID" value="MBP2404628.1"/>
    <property type="molecule type" value="Genomic_DNA"/>
</dbReference>
<evidence type="ECO:0000256" key="11">
    <source>
        <dbReference type="ARBA" id="ARBA00038856"/>
    </source>
</evidence>
<keyword evidence="6 19" id="KW-0560">Oxidoreductase</keyword>
<evidence type="ECO:0000256" key="12">
    <source>
        <dbReference type="ARBA" id="ARBA00049645"/>
    </source>
</evidence>
<name>A0ABS4Y762_9ACTN</name>
<dbReference type="RefSeq" id="WP_165451590.1">
    <property type="nucleotide sequence ID" value="NZ_JAGIOH010000001.1"/>
</dbReference>
<dbReference type="Pfam" id="PF05199">
    <property type="entry name" value="GMC_oxred_C"/>
    <property type="match status" value="1"/>
</dbReference>
<dbReference type="InterPro" id="IPR052542">
    <property type="entry name" value="Cholesterol_Oxidase"/>
</dbReference>